<accession>A0A2G1W0Z1</accession>
<sequence>MTDKNIVMSPSNQDPFEVLGLDAKATTAEIRARYLELVRQHPPERDADRFAEIHDAYTAVGDPIRVWSSRLFAPELPHFSDVIDQFQFQPQRLPTDALLRCAQRLHQSSRGPAK</sequence>
<dbReference type="SMART" id="SM00271">
    <property type="entry name" value="DnaJ"/>
    <property type="match status" value="1"/>
</dbReference>
<dbReference type="Pfam" id="PF00226">
    <property type="entry name" value="DnaJ"/>
    <property type="match status" value="1"/>
</dbReference>
<gene>
    <name evidence="2" type="ORF">CEE69_24105</name>
</gene>
<name>A0A2G1W0Z1_9BACT</name>
<dbReference type="InterPro" id="IPR001623">
    <property type="entry name" value="DnaJ_domain"/>
</dbReference>
<dbReference type="OrthoDB" id="5421571at2"/>
<evidence type="ECO:0000259" key="1">
    <source>
        <dbReference type="PROSITE" id="PS50076"/>
    </source>
</evidence>
<dbReference type="SUPFAM" id="SSF46565">
    <property type="entry name" value="Chaperone J-domain"/>
    <property type="match status" value="1"/>
</dbReference>
<dbReference type="InterPro" id="IPR036869">
    <property type="entry name" value="J_dom_sf"/>
</dbReference>
<reference evidence="2 3" key="1">
    <citation type="submission" date="2017-06" db="EMBL/GenBank/DDBJ databases">
        <title>Description of Rhodopirellula bahusiensis sp. nov.</title>
        <authorList>
            <person name="Kizina J."/>
            <person name="Harder J."/>
        </authorList>
    </citation>
    <scope>NUCLEOTIDE SEQUENCE [LARGE SCALE GENOMIC DNA]</scope>
    <source>
        <strain evidence="2 3">SWK21</strain>
    </source>
</reference>
<dbReference type="AlphaFoldDB" id="A0A2G1W0Z1"/>
<dbReference type="Gene3D" id="1.10.287.110">
    <property type="entry name" value="DnaJ domain"/>
    <property type="match status" value="1"/>
</dbReference>
<dbReference type="CDD" id="cd06257">
    <property type="entry name" value="DnaJ"/>
    <property type="match status" value="1"/>
</dbReference>
<keyword evidence="3" id="KW-1185">Reference proteome</keyword>
<comment type="caution">
    <text evidence="2">The sequence shown here is derived from an EMBL/GenBank/DDBJ whole genome shotgun (WGS) entry which is preliminary data.</text>
</comment>
<proteinExistence type="predicted"/>
<dbReference type="EMBL" id="NIZW01000023">
    <property type="protein sequence ID" value="PHQ32698.1"/>
    <property type="molecule type" value="Genomic_DNA"/>
</dbReference>
<protein>
    <submittedName>
        <fullName evidence="2">J domain-containing protein</fullName>
    </submittedName>
</protein>
<dbReference type="Proteomes" id="UP000225740">
    <property type="component" value="Unassembled WGS sequence"/>
</dbReference>
<evidence type="ECO:0000313" key="2">
    <source>
        <dbReference type="EMBL" id="PHQ32698.1"/>
    </source>
</evidence>
<evidence type="ECO:0000313" key="3">
    <source>
        <dbReference type="Proteomes" id="UP000225740"/>
    </source>
</evidence>
<dbReference type="PROSITE" id="PS50076">
    <property type="entry name" value="DNAJ_2"/>
    <property type="match status" value="1"/>
</dbReference>
<organism evidence="2 3">
    <name type="scientific">Rhodopirellula bahusiensis</name>
    <dbReference type="NCBI Taxonomy" id="2014065"/>
    <lineage>
        <taxon>Bacteria</taxon>
        <taxon>Pseudomonadati</taxon>
        <taxon>Planctomycetota</taxon>
        <taxon>Planctomycetia</taxon>
        <taxon>Pirellulales</taxon>
        <taxon>Pirellulaceae</taxon>
        <taxon>Rhodopirellula</taxon>
    </lineage>
</organism>
<feature type="domain" description="J" evidence="1">
    <location>
        <begin position="14"/>
        <end position="87"/>
    </location>
</feature>